<accession>A0A644ZDS4</accession>
<gene>
    <name evidence="1" type="ORF">SDC9_85087</name>
</gene>
<dbReference type="AlphaFoldDB" id="A0A644ZDS4"/>
<organism evidence="1">
    <name type="scientific">bioreactor metagenome</name>
    <dbReference type="NCBI Taxonomy" id="1076179"/>
    <lineage>
        <taxon>unclassified sequences</taxon>
        <taxon>metagenomes</taxon>
        <taxon>ecological metagenomes</taxon>
    </lineage>
</organism>
<protein>
    <submittedName>
        <fullName evidence="1">Uncharacterized protein</fullName>
    </submittedName>
</protein>
<sequence>MGILDFLKRNKNTNLSKDISINKLNNADRQNLDEEVYTLNYPIRYNSSDPSKLFNVNNLEKYFFKTLYKNLDSKENNQINLTRMHDGTLNVCYNSCQVGRIKLQGRKHSMQILYNLNDVECFTGTIDDFIPKIDYWIVYILRYLK</sequence>
<name>A0A644ZDS4_9ZZZZ</name>
<comment type="caution">
    <text evidence="1">The sequence shown here is derived from an EMBL/GenBank/DDBJ whole genome shotgun (WGS) entry which is preliminary data.</text>
</comment>
<proteinExistence type="predicted"/>
<dbReference type="EMBL" id="VSSQ01008293">
    <property type="protein sequence ID" value="MPM38458.1"/>
    <property type="molecule type" value="Genomic_DNA"/>
</dbReference>
<evidence type="ECO:0000313" key="1">
    <source>
        <dbReference type="EMBL" id="MPM38458.1"/>
    </source>
</evidence>
<reference evidence="1" key="1">
    <citation type="submission" date="2019-08" db="EMBL/GenBank/DDBJ databases">
        <authorList>
            <person name="Kucharzyk K."/>
            <person name="Murdoch R.W."/>
            <person name="Higgins S."/>
            <person name="Loffler F."/>
        </authorList>
    </citation>
    <scope>NUCLEOTIDE SEQUENCE</scope>
</reference>